<dbReference type="EMBL" id="VCPD01000005">
    <property type="protein sequence ID" value="TMV06473.1"/>
    <property type="molecule type" value="Genomic_DNA"/>
</dbReference>
<evidence type="ECO:0000313" key="3">
    <source>
        <dbReference type="Proteomes" id="UP001193035"/>
    </source>
</evidence>
<accession>A0ABY2WV42</accession>
<proteinExistence type="predicted"/>
<dbReference type="Proteomes" id="UP001193035">
    <property type="component" value="Unassembled WGS sequence"/>
</dbReference>
<feature type="region of interest" description="Disordered" evidence="1">
    <location>
        <begin position="108"/>
        <end position="151"/>
    </location>
</feature>
<gene>
    <name evidence="2" type="ORF">FGK63_15110</name>
</gene>
<name>A0ABY2WV42_9RHOB</name>
<feature type="compositionally biased region" description="Basic and acidic residues" evidence="1">
    <location>
        <begin position="137"/>
        <end position="151"/>
    </location>
</feature>
<reference evidence="2 3" key="1">
    <citation type="submission" date="2019-05" db="EMBL/GenBank/DDBJ databases">
        <title>Ruegeria sp. nov., isolated from tidal flat.</title>
        <authorList>
            <person name="Kim W."/>
        </authorList>
    </citation>
    <scope>NUCLEOTIDE SEQUENCE [LARGE SCALE GENOMIC DNA]</scope>
    <source>
        <strain evidence="2 3">CAU 1488</strain>
    </source>
</reference>
<feature type="compositionally biased region" description="Polar residues" evidence="1">
    <location>
        <begin position="127"/>
        <end position="136"/>
    </location>
</feature>
<keyword evidence="3" id="KW-1185">Reference proteome</keyword>
<sequence>MSAWKFGIFPLSGFVFSATFAAAQERIEISEGALTLSAPSSVSCSEPPEFTLEGPAGSLFAEDRSSVDSIVSQMATGLAQSCPDIGVVSVSGKDRGVSYTFQVRREDGWRLDPPAESTKAEAEPKQAAQTPTQSTETKSEKAAAARPEISEVKKPEIKPGLSFAQFAAHFGPVPSVRGFVSLENNDIWSRVLAARVYAERPQVIQNDEIAVEVAERMLTPAEFQQFKGPLANKNIHQWSVFERRDLANRVRTQLAPGLDTRRQTGPIDVYHSVQIQLGEYDFDKGAFPLNGERLRQYPVPQWKSMQLSNAFGAIVLPDELVANLDQARQLDNYLRQRNDTRLHLAIFAQITPEVPPSLDHYSHNPGKALDVELKQIALFADAGLTQLLFDYTPALADRQARADQVVEYLRRPLSGGEDFVRAVATLNDSDAVIEAMSQAYSTGGHEPKKSREQVLAEFGETRGPTMMTFSGALQVGTYDPVRKVLPVQNFNAQHQQFQTMPLNFGMNNTFFPQVAEIPMTAEQAQAVSAAVASGYQLEFRLEAEMVAGSSQPNSPQYLYLETTHRPHRLILFSGRQGEVPAKRTVLLDVELPKADAVVPSLLESLRIDQ</sequence>
<evidence type="ECO:0000313" key="2">
    <source>
        <dbReference type="EMBL" id="TMV06473.1"/>
    </source>
</evidence>
<dbReference type="RefSeq" id="WP_138843719.1">
    <property type="nucleotide sequence ID" value="NZ_VCPD01000005.1"/>
</dbReference>
<organism evidence="2 3">
    <name type="scientific">Ruegeria sediminis</name>
    <dbReference type="NCBI Taxonomy" id="2583820"/>
    <lineage>
        <taxon>Bacteria</taxon>
        <taxon>Pseudomonadati</taxon>
        <taxon>Pseudomonadota</taxon>
        <taxon>Alphaproteobacteria</taxon>
        <taxon>Rhodobacterales</taxon>
        <taxon>Roseobacteraceae</taxon>
        <taxon>Ruegeria</taxon>
    </lineage>
</organism>
<comment type="caution">
    <text evidence="2">The sequence shown here is derived from an EMBL/GenBank/DDBJ whole genome shotgun (WGS) entry which is preliminary data.</text>
</comment>
<evidence type="ECO:0000256" key="1">
    <source>
        <dbReference type="SAM" id="MobiDB-lite"/>
    </source>
</evidence>
<protein>
    <submittedName>
        <fullName evidence="2">Uncharacterized protein</fullName>
    </submittedName>
</protein>